<dbReference type="PANTHER" id="PTHR46288:SF69">
    <property type="entry name" value="DC1 DOMAIN-CONTAINING PROTEIN"/>
    <property type="match status" value="1"/>
</dbReference>
<evidence type="ECO:0000313" key="4">
    <source>
        <dbReference type="EMBL" id="KAJ0205824.1"/>
    </source>
</evidence>
<dbReference type="OrthoDB" id="1877533at2759"/>
<evidence type="ECO:0000256" key="2">
    <source>
        <dbReference type="SAM" id="MobiDB-lite"/>
    </source>
</evidence>
<organism evidence="4 5">
    <name type="scientific">Lactuca sativa</name>
    <name type="common">Garden lettuce</name>
    <dbReference type="NCBI Taxonomy" id="4236"/>
    <lineage>
        <taxon>Eukaryota</taxon>
        <taxon>Viridiplantae</taxon>
        <taxon>Streptophyta</taxon>
        <taxon>Embryophyta</taxon>
        <taxon>Tracheophyta</taxon>
        <taxon>Spermatophyta</taxon>
        <taxon>Magnoliopsida</taxon>
        <taxon>eudicotyledons</taxon>
        <taxon>Gunneridae</taxon>
        <taxon>Pentapetalae</taxon>
        <taxon>asterids</taxon>
        <taxon>campanulids</taxon>
        <taxon>Asterales</taxon>
        <taxon>Asteraceae</taxon>
        <taxon>Cichorioideae</taxon>
        <taxon>Cichorieae</taxon>
        <taxon>Lactucinae</taxon>
        <taxon>Lactuca</taxon>
    </lineage>
</organism>
<name>A0A9R1XB54_LACSA</name>
<comment type="caution">
    <text evidence="4">The sequence shown here is derived from an EMBL/GenBank/DDBJ whole genome shotgun (WGS) entry which is preliminary data.</text>
</comment>
<gene>
    <name evidence="4" type="ORF">LSAT_V11C500288950</name>
</gene>
<keyword evidence="1" id="KW-0677">Repeat</keyword>
<feature type="domain" description="DC1" evidence="3">
    <location>
        <begin position="128"/>
        <end position="175"/>
    </location>
</feature>
<feature type="compositionally biased region" description="Low complexity" evidence="2">
    <location>
        <begin position="187"/>
        <end position="198"/>
    </location>
</feature>
<evidence type="ECO:0000259" key="3">
    <source>
        <dbReference type="Pfam" id="PF03107"/>
    </source>
</evidence>
<protein>
    <recommendedName>
        <fullName evidence="3">DC1 domain-containing protein</fullName>
    </recommendedName>
</protein>
<feature type="compositionally biased region" description="Pro residues" evidence="2">
    <location>
        <begin position="199"/>
        <end position="212"/>
    </location>
</feature>
<dbReference type="Proteomes" id="UP000235145">
    <property type="component" value="Unassembled WGS sequence"/>
</dbReference>
<evidence type="ECO:0000256" key="1">
    <source>
        <dbReference type="ARBA" id="ARBA00022737"/>
    </source>
</evidence>
<feature type="region of interest" description="Disordered" evidence="2">
    <location>
        <begin position="182"/>
        <end position="216"/>
    </location>
</feature>
<feature type="domain" description="DC1" evidence="3">
    <location>
        <begin position="13"/>
        <end position="59"/>
    </location>
</feature>
<dbReference type="Gramene" id="rna-gnl|WGS:NBSK|LSAT_5X163620_mrna">
    <property type="protein sequence ID" value="cds-PLY98671.1"/>
    <property type="gene ID" value="gene-LSAT_5X163620"/>
</dbReference>
<dbReference type="InterPro" id="IPR004146">
    <property type="entry name" value="DC1"/>
</dbReference>
<dbReference type="InterPro" id="IPR046349">
    <property type="entry name" value="C1-like_sf"/>
</dbReference>
<reference evidence="4 5" key="1">
    <citation type="journal article" date="2017" name="Nat. Commun.">
        <title>Genome assembly with in vitro proximity ligation data and whole-genome triplication in lettuce.</title>
        <authorList>
            <person name="Reyes-Chin-Wo S."/>
            <person name="Wang Z."/>
            <person name="Yang X."/>
            <person name="Kozik A."/>
            <person name="Arikit S."/>
            <person name="Song C."/>
            <person name="Xia L."/>
            <person name="Froenicke L."/>
            <person name="Lavelle D.O."/>
            <person name="Truco M.J."/>
            <person name="Xia R."/>
            <person name="Zhu S."/>
            <person name="Xu C."/>
            <person name="Xu H."/>
            <person name="Xu X."/>
            <person name="Cox K."/>
            <person name="Korf I."/>
            <person name="Meyers B.C."/>
            <person name="Michelmore R.W."/>
        </authorList>
    </citation>
    <scope>NUCLEOTIDE SEQUENCE [LARGE SCALE GENOMIC DNA]</scope>
    <source>
        <strain evidence="5">cv. Salinas</strain>
        <tissue evidence="4">Seedlings</tissue>
    </source>
</reference>
<dbReference type="Pfam" id="PF03107">
    <property type="entry name" value="C1_2"/>
    <property type="match status" value="3"/>
</dbReference>
<dbReference type="PANTHER" id="PTHR46288">
    <property type="entry name" value="PHORBOL-ESTER/DAG-TYPE DOMAIN-CONTAINING PROTEIN"/>
    <property type="match status" value="1"/>
</dbReference>
<dbReference type="EMBL" id="NBSK02000005">
    <property type="protein sequence ID" value="KAJ0205824.1"/>
    <property type="molecule type" value="Genomic_DNA"/>
</dbReference>
<evidence type="ECO:0000313" key="5">
    <source>
        <dbReference type="Proteomes" id="UP000235145"/>
    </source>
</evidence>
<accession>A0A9R1XB54</accession>
<dbReference type="SUPFAM" id="SSF57889">
    <property type="entry name" value="Cysteine-rich domain"/>
    <property type="match status" value="2"/>
</dbReference>
<feature type="region of interest" description="Disordered" evidence="2">
    <location>
        <begin position="238"/>
        <end position="275"/>
    </location>
</feature>
<keyword evidence="5" id="KW-1185">Reference proteome</keyword>
<dbReference type="AlphaFoldDB" id="A0A9R1XB54"/>
<feature type="compositionally biased region" description="Pro residues" evidence="2">
    <location>
        <begin position="247"/>
        <end position="256"/>
    </location>
</feature>
<feature type="compositionally biased region" description="Low complexity" evidence="2">
    <location>
        <begin position="257"/>
        <end position="275"/>
    </location>
</feature>
<proteinExistence type="predicted"/>
<sequence>MGKLENDSMINHFSHEHPLKLQQVQAQIASQTTCQACNQSVCGSVYSCVSCNFYLHKTCSNLPRTLKHKSDQQHNLALLSSPAYPEGVFKCNACGSQGKGFSYHCPDCQLDLHVVCASMPLLIDHVAHDDHKLSLCFKPPYENQAFSCDICKEPGSNQWLYRCGLCEFDAHMKCAKSRTTTSRSVLPKSTSLPHHSSTPRPPPSPTPAPPPIQIFYSSPSPAQYPQVLLKSTSLPSYDTHQYFSSPPQHPTPPPQPHAHSQPYYSQTPQYQHPQPQVSHYQATPTMGVPQYVQPSRQTGLVNNMAGHAVEGLVGSVTQEIIQAVFEGMSS</sequence>
<feature type="domain" description="DC1" evidence="3">
    <location>
        <begin position="74"/>
        <end position="117"/>
    </location>
</feature>